<reference evidence="2" key="1">
    <citation type="submission" date="2023-09" db="UniProtKB">
        <authorList>
            <consortium name="Ensembl"/>
        </authorList>
    </citation>
    <scope>IDENTIFICATION</scope>
</reference>
<dbReference type="InterPro" id="IPR027930">
    <property type="entry name" value="DUF4609"/>
</dbReference>
<dbReference type="PANTHER" id="PTHR38649:SF1">
    <property type="entry name" value="SPERMATOGENESIS-ASSOCIATED PROTEIN 33"/>
    <property type="match status" value="1"/>
</dbReference>
<dbReference type="Pfam" id="PF15382">
    <property type="entry name" value="DUF4609"/>
    <property type="match status" value="1"/>
</dbReference>
<proteinExistence type="predicted"/>
<name>A0A8C0DCS0_BALMU</name>
<feature type="region of interest" description="Disordered" evidence="1">
    <location>
        <begin position="1"/>
        <end position="77"/>
    </location>
</feature>
<dbReference type="Ensembl" id="ENSBMST00010020820.1">
    <property type="protein sequence ID" value="ENSBMSP00010018842.1"/>
    <property type="gene ID" value="ENSBMSG00010013681.1"/>
</dbReference>
<feature type="region of interest" description="Disordered" evidence="1">
    <location>
        <begin position="111"/>
        <end position="135"/>
    </location>
</feature>
<protein>
    <submittedName>
        <fullName evidence="2">Spermatogenesis associated 33</fullName>
    </submittedName>
</protein>
<dbReference type="GO" id="GO:0005634">
    <property type="term" value="C:nucleus"/>
    <property type="evidence" value="ECO:0007669"/>
    <property type="project" value="TreeGrafter"/>
</dbReference>
<dbReference type="OMA" id="GPFYRHR"/>
<gene>
    <name evidence="2" type="primary">SPATA33</name>
</gene>
<organism evidence="2">
    <name type="scientific">Balaenoptera musculus</name>
    <name type="common">Blue whale</name>
    <dbReference type="NCBI Taxonomy" id="9771"/>
    <lineage>
        <taxon>Eukaryota</taxon>
        <taxon>Metazoa</taxon>
        <taxon>Chordata</taxon>
        <taxon>Craniata</taxon>
        <taxon>Vertebrata</taxon>
        <taxon>Euteleostomi</taxon>
        <taxon>Mammalia</taxon>
        <taxon>Eutheria</taxon>
        <taxon>Laurasiatheria</taxon>
        <taxon>Artiodactyla</taxon>
        <taxon>Whippomorpha</taxon>
        <taxon>Cetacea</taxon>
        <taxon>Mysticeti</taxon>
        <taxon>Balaenopteridae</taxon>
        <taxon>Balaenoptera</taxon>
    </lineage>
</organism>
<feature type="compositionally biased region" description="Basic and acidic residues" evidence="1">
    <location>
        <begin position="66"/>
        <end position="77"/>
    </location>
</feature>
<dbReference type="GeneTree" id="ENSGT00390000014546"/>
<evidence type="ECO:0000313" key="2">
    <source>
        <dbReference type="Ensembl" id="ENSBMSP00010018842.1"/>
    </source>
</evidence>
<dbReference type="PANTHER" id="PTHR38649">
    <property type="entry name" value="SPERMATOGENESIS-ASSOCIATED PROTEIN 33"/>
    <property type="match status" value="1"/>
</dbReference>
<feature type="compositionally biased region" description="Basic and acidic residues" evidence="1">
    <location>
        <begin position="27"/>
        <end position="56"/>
    </location>
</feature>
<feature type="compositionally biased region" description="Polar residues" evidence="1">
    <location>
        <begin position="123"/>
        <end position="135"/>
    </location>
</feature>
<dbReference type="AlphaFoldDB" id="A0A8C0DCS0"/>
<evidence type="ECO:0000256" key="1">
    <source>
        <dbReference type="SAM" id="MobiDB-lite"/>
    </source>
</evidence>
<accession>A0A8C0DCS0</accession>
<dbReference type="GO" id="GO:0005737">
    <property type="term" value="C:cytoplasm"/>
    <property type="evidence" value="ECO:0007669"/>
    <property type="project" value="TreeGrafter"/>
</dbReference>
<feature type="compositionally biased region" description="Basic residues" evidence="1">
    <location>
        <begin position="1"/>
        <end position="11"/>
    </location>
</feature>
<sequence>MGLSKSKHKLRKGGEPKSGRTYSIPKATERPVDRPSQESEKPPDTKPAESFREKKGAAKRQWPSSVEEKPDVNSEKKKFAIPQIVVTTASKETLISYGSTGMEEQRTIRERAEPGPFYRHRNPSTVDAYNSQTKE</sequence>